<evidence type="ECO:0000313" key="1">
    <source>
        <dbReference type="EMBL" id="QIN77607.1"/>
    </source>
</evidence>
<organism evidence="1 2">
    <name type="scientific">Rubrobacter marinus</name>
    <dbReference type="NCBI Taxonomy" id="2653852"/>
    <lineage>
        <taxon>Bacteria</taxon>
        <taxon>Bacillati</taxon>
        <taxon>Actinomycetota</taxon>
        <taxon>Rubrobacteria</taxon>
        <taxon>Rubrobacterales</taxon>
        <taxon>Rubrobacteraceae</taxon>
        <taxon>Rubrobacter</taxon>
    </lineage>
</organism>
<sequence length="64" mass="7941">MIELEWARKVEEARKRQAHWTEVELVVEMWERVAISWNNDTLMRLARYARLEAETEREIERRAR</sequence>
<reference evidence="1 2" key="1">
    <citation type="submission" date="2019-10" db="EMBL/GenBank/DDBJ databases">
        <title>Rubrobacter sp nov SCSIO 52915 isolated from a deep-sea sediment in the South China Sea.</title>
        <authorList>
            <person name="Chen R.W."/>
        </authorList>
    </citation>
    <scope>NUCLEOTIDE SEQUENCE [LARGE SCALE GENOMIC DNA]</scope>
    <source>
        <strain evidence="1 2">SCSIO 52915</strain>
    </source>
</reference>
<name>A0A6G8PTT3_9ACTN</name>
<proteinExistence type="predicted"/>
<protein>
    <submittedName>
        <fullName evidence="1">Uncharacterized protein</fullName>
    </submittedName>
</protein>
<gene>
    <name evidence="1" type="ORF">GBA65_02770</name>
</gene>
<dbReference type="Proteomes" id="UP000502706">
    <property type="component" value="Chromosome"/>
</dbReference>
<accession>A0A6G8PTT3</accession>
<dbReference type="KEGG" id="rmar:GBA65_02770"/>
<dbReference type="RefSeq" id="WP_166395287.1">
    <property type="nucleotide sequence ID" value="NZ_CP045121.1"/>
</dbReference>
<evidence type="ECO:0000313" key="2">
    <source>
        <dbReference type="Proteomes" id="UP000502706"/>
    </source>
</evidence>
<dbReference type="AlphaFoldDB" id="A0A6G8PTT3"/>
<dbReference type="EMBL" id="CP045121">
    <property type="protein sequence ID" value="QIN77607.1"/>
    <property type="molecule type" value="Genomic_DNA"/>
</dbReference>
<keyword evidence="2" id="KW-1185">Reference proteome</keyword>